<keyword evidence="6 9" id="KW-0186">Copper</keyword>
<feature type="signal peptide" evidence="11">
    <location>
        <begin position="1"/>
        <end position="22"/>
    </location>
</feature>
<dbReference type="SUPFAM" id="SSF49998">
    <property type="entry name" value="Amine oxidase catalytic domain"/>
    <property type="match status" value="1"/>
</dbReference>
<feature type="domain" description="DUF1965" evidence="13">
    <location>
        <begin position="260"/>
        <end position="326"/>
    </location>
</feature>
<evidence type="ECO:0000256" key="8">
    <source>
        <dbReference type="PIRSR" id="PIRSR600269-51"/>
    </source>
</evidence>
<keyword evidence="11" id="KW-0732">Signal</keyword>
<keyword evidence="4 7" id="KW-0801">TPQ</keyword>
<evidence type="ECO:0000259" key="12">
    <source>
        <dbReference type="Pfam" id="PF01179"/>
    </source>
</evidence>
<dbReference type="PROSITE" id="PS01164">
    <property type="entry name" value="COPPER_AMINE_OXID_1"/>
    <property type="match status" value="1"/>
</dbReference>
<comment type="cofactor">
    <cofactor evidence="1">
        <name>Cu cation</name>
        <dbReference type="ChEBI" id="CHEBI:23378"/>
    </cofactor>
</comment>
<feature type="active site" description="Proton acceptor" evidence="7">
    <location>
        <position position="411"/>
    </location>
</feature>
<dbReference type="GO" id="GO:0009308">
    <property type="term" value="P:amine metabolic process"/>
    <property type="evidence" value="ECO:0007669"/>
    <property type="project" value="UniProtKB-UniRule"/>
</dbReference>
<comment type="cofactor">
    <cofactor evidence="9">
        <name>Cu cation</name>
        <dbReference type="ChEBI" id="CHEBI:23378"/>
    </cofactor>
    <text evidence="9">Contains 1 topaquinone per subunit.</text>
</comment>
<dbReference type="GO" id="GO:0008131">
    <property type="term" value="F:primary methylamine oxidase activity"/>
    <property type="evidence" value="ECO:0007669"/>
    <property type="project" value="InterPro"/>
</dbReference>
<protein>
    <recommendedName>
        <fullName evidence="9">Amine oxidase</fullName>
        <ecNumber evidence="9">1.4.3.-</ecNumber>
    </recommendedName>
</protein>
<dbReference type="Pfam" id="PF01179">
    <property type="entry name" value="Cu_amine_oxid"/>
    <property type="match status" value="1"/>
</dbReference>
<evidence type="ECO:0000256" key="10">
    <source>
        <dbReference type="SAM" id="MobiDB-lite"/>
    </source>
</evidence>
<sequence>MTWLSNLLSLALAGASITSALPQPHEDLPWNINNRRSLFQKRNATIPALTVPTGLEACAASVDPVVTAPKENIFLDFSNDEIKELLKYIHDPAQGLNLTKYPDAGPWDNHVTVTEYIVPNKTAAVAYLDGCGPKPDKYARVVVSHGASGDEPEAWLEDYMVGPFPISEKTTIQPFTFAYNKGSSKTPDYAKDSDAIRKFRNDICASMKDITIDLLGSFIEGGKNDTSSLQAIDPMWEEDGKIKQWVQWRLIPKIAHYSTNTLLTQGLFMKFDITGRDPSKWYLEAILYDNKMYKTVEEFREAWKKPDFNRLPKAKEGDWATTKQQGKPLPYDEQPPPVQVQKQKRWAVDKKNQYVQWMDFSFYMGFARDVGITLYDIKYKGKRIMYELGLQEAIAHYAGNDPKSSGTAFLDGYYGFGPYAYELVKGYDCPESSTFFDTVLYQNGETTTNRDSICLFEQDMGYTMQRHTTGKYAGVTKNIGLVLRAVYTIGNYDYNFDYVFYYDGSIEVKVRASGYIQSAYYAHNEEYGYRINEHSSGSMHDHVLTFKADLDIMGTNNTFEKTLIVPKTVKYVWANEERNTMALERHEVLTEDDGKINWAPNGAGIYTVINKDEPNQWGEYPGYRIMPGSGTPVHMEVVDSTILRNSAAFGTHHMYVTKQKDTEPRLAAAANNMAPSEPLVDFSKFFDGESVAQEDIVLWFNLGMHHVPHSGDLPNTVMTTAQSSVFFTPHNYIDMDPTRATNQQVEVVLTKDGKVDHVNEFGKKEPSCGISIHNPDLSAYEGAVSVSKLDFLEYNG</sequence>
<evidence type="ECO:0000256" key="7">
    <source>
        <dbReference type="PIRSR" id="PIRSR600269-50"/>
    </source>
</evidence>
<dbReference type="GO" id="GO:0005886">
    <property type="term" value="C:plasma membrane"/>
    <property type="evidence" value="ECO:0007669"/>
    <property type="project" value="TreeGrafter"/>
</dbReference>
<dbReference type="STRING" id="1160509.A0A3N4ILA5"/>
<evidence type="ECO:0000256" key="9">
    <source>
        <dbReference type="RuleBase" id="RU000672"/>
    </source>
</evidence>
<dbReference type="InterPro" id="IPR049948">
    <property type="entry name" value="Cu_Am_ox_TPQ-bd"/>
</dbReference>
<dbReference type="SUPFAM" id="SSF54416">
    <property type="entry name" value="Amine oxidase N-terminal region"/>
    <property type="match status" value="2"/>
</dbReference>
<dbReference type="OrthoDB" id="3341590at2759"/>
<dbReference type="InterPro" id="IPR016182">
    <property type="entry name" value="Cu_amine_oxidase_N-reg"/>
</dbReference>
<keyword evidence="3 9" id="KW-0479">Metal-binding</keyword>
<dbReference type="AlphaFoldDB" id="A0A3N4ILA5"/>
<evidence type="ECO:0000313" key="15">
    <source>
        <dbReference type="Proteomes" id="UP000275078"/>
    </source>
</evidence>
<feature type="domain" description="Copper amine oxidase catalytic" evidence="12">
    <location>
        <begin position="342"/>
        <end position="738"/>
    </location>
</feature>
<evidence type="ECO:0000256" key="1">
    <source>
        <dbReference type="ARBA" id="ARBA00001935"/>
    </source>
</evidence>
<dbReference type="EC" id="1.4.3.-" evidence="9"/>
<evidence type="ECO:0000256" key="6">
    <source>
        <dbReference type="ARBA" id="ARBA00023008"/>
    </source>
</evidence>
<dbReference type="InterPro" id="IPR015328">
    <property type="entry name" value="DUF1965"/>
</dbReference>
<evidence type="ECO:0000256" key="2">
    <source>
        <dbReference type="ARBA" id="ARBA00007983"/>
    </source>
</evidence>
<dbReference type="PRINTS" id="PR00766">
    <property type="entry name" value="CUDAOXIDASE"/>
</dbReference>
<proteinExistence type="inferred from homology"/>
<feature type="modified residue" description="2',4',5'-topaquinone" evidence="8">
    <location>
        <position position="492"/>
    </location>
</feature>
<accession>A0A3N4ILA5</accession>
<dbReference type="InterPro" id="IPR000269">
    <property type="entry name" value="Cu_amine_oxidase"/>
</dbReference>
<dbReference type="InterPro" id="IPR015798">
    <property type="entry name" value="Cu_amine_oxidase_C"/>
</dbReference>
<dbReference type="GO" id="GO:0005507">
    <property type="term" value="F:copper ion binding"/>
    <property type="evidence" value="ECO:0007669"/>
    <property type="project" value="InterPro"/>
</dbReference>
<evidence type="ECO:0000313" key="14">
    <source>
        <dbReference type="EMBL" id="RPA84961.1"/>
    </source>
</evidence>
<dbReference type="InterPro" id="IPR036460">
    <property type="entry name" value="Cu_amine_oxidase_C_sf"/>
</dbReference>
<keyword evidence="15" id="KW-1185">Reference proteome</keyword>
<reference evidence="14 15" key="1">
    <citation type="journal article" date="2018" name="Nat. Ecol. Evol.">
        <title>Pezizomycetes genomes reveal the molecular basis of ectomycorrhizal truffle lifestyle.</title>
        <authorList>
            <person name="Murat C."/>
            <person name="Payen T."/>
            <person name="Noel B."/>
            <person name="Kuo A."/>
            <person name="Morin E."/>
            <person name="Chen J."/>
            <person name="Kohler A."/>
            <person name="Krizsan K."/>
            <person name="Balestrini R."/>
            <person name="Da Silva C."/>
            <person name="Montanini B."/>
            <person name="Hainaut M."/>
            <person name="Levati E."/>
            <person name="Barry K.W."/>
            <person name="Belfiori B."/>
            <person name="Cichocki N."/>
            <person name="Clum A."/>
            <person name="Dockter R.B."/>
            <person name="Fauchery L."/>
            <person name="Guy J."/>
            <person name="Iotti M."/>
            <person name="Le Tacon F."/>
            <person name="Lindquist E.A."/>
            <person name="Lipzen A."/>
            <person name="Malagnac F."/>
            <person name="Mello A."/>
            <person name="Molinier V."/>
            <person name="Miyauchi S."/>
            <person name="Poulain J."/>
            <person name="Riccioni C."/>
            <person name="Rubini A."/>
            <person name="Sitrit Y."/>
            <person name="Splivallo R."/>
            <person name="Traeger S."/>
            <person name="Wang M."/>
            <person name="Zifcakova L."/>
            <person name="Wipf D."/>
            <person name="Zambonelli A."/>
            <person name="Paolocci F."/>
            <person name="Nowrousian M."/>
            <person name="Ottonello S."/>
            <person name="Baldrian P."/>
            <person name="Spatafora J.W."/>
            <person name="Henrissat B."/>
            <person name="Nagy L.G."/>
            <person name="Aury J.M."/>
            <person name="Wincker P."/>
            <person name="Grigoriev I.V."/>
            <person name="Bonfante P."/>
            <person name="Martin F.M."/>
        </authorList>
    </citation>
    <scope>NUCLEOTIDE SEQUENCE [LARGE SCALE GENOMIC DNA]</scope>
    <source>
        <strain evidence="14 15">RN42</strain>
    </source>
</reference>
<evidence type="ECO:0000256" key="5">
    <source>
        <dbReference type="ARBA" id="ARBA00023002"/>
    </source>
</evidence>
<organism evidence="14 15">
    <name type="scientific">Ascobolus immersus RN42</name>
    <dbReference type="NCBI Taxonomy" id="1160509"/>
    <lineage>
        <taxon>Eukaryota</taxon>
        <taxon>Fungi</taxon>
        <taxon>Dikarya</taxon>
        <taxon>Ascomycota</taxon>
        <taxon>Pezizomycotina</taxon>
        <taxon>Pezizomycetes</taxon>
        <taxon>Pezizales</taxon>
        <taxon>Ascobolaceae</taxon>
        <taxon>Ascobolus</taxon>
    </lineage>
</organism>
<comment type="PTM">
    <text evidence="8 9">Topaquinone (TPQ) is generated by copper-dependent autoxidation of a specific tyrosyl residue.</text>
</comment>
<dbReference type="Gene3D" id="2.70.98.20">
    <property type="entry name" value="Copper amine oxidase, catalytic domain"/>
    <property type="match status" value="1"/>
</dbReference>
<feature type="chain" id="PRO_5018118454" description="Amine oxidase" evidence="11">
    <location>
        <begin position="23"/>
        <end position="796"/>
    </location>
</feature>
<dbReference type="Pfam" id="PF09248">
    <property type="entry name" value="DUF1965"/>
    <property type="match status" value="1"/>
</dbReference>
<evidence type="ECO:0000256" key="4">
    <source>
        <dbReference type="ARBA" id="ARBA00022772"/>
    </source>
</evidence>
<evidence type="ECO:0000256" key="11">
    <source>
        <dbReference type="SAM" id="SignalP"/>
    </source>
</evidence>
<dbReference type="GO" id="GO:0048038">
    <property type="term" value="F:quinone binding"/>
    <property type="evidence" value="ECO:0007669"/>
    <property type="project" value="InterPro"/>
</dbReference>
<gene>
    <name evidence="14" type="ORF">BJ508DRAFT_20614</name>
</gene>
<dbReference type="PANTHER" id="PTHR10638:SF20">
    <property type="entry name" value="AMINE OXIDASE"/>
    <property type="match status" value="1"/>
</dbReference>
<keyword evidence="5 9" id="KW-0560">Oxidoreductase</keyword>
<feature type="region of interest" description="Disordered" evidence="10">
    <location>
        <begin position="314"/>
        <end position="336"/>
    </location>
</feature>
<name>A0A3N4ILA5_ASCIM</name>
<dbReference type="FunFam" id="2.70.98.20:FF:000002">
    <property type="entry name" value="Amine oxidase"/>
    <property type="match status" value="1"/>
</dbReference>
<comment type="similarity">
    <text evidence="2 9">Belongs to the copper/topaquinone oxidase family.</text>
</comment>
<dbReference type="PANTHER" id="PTHR10638">
    <property type="entry name" value="COPPER AMINE OXIDASE"/>
    <property type="match status" value="1"/>
</dbReference>
<dbReference type="Gene3D" id="3.10.450.40">
    <property type="match status" value="2"/>
</dbReference>
<dbReference type="EMBL" id="ML119656">
    <property type="protein sequence ID" value="RPA84961.1"/>
    <property type="molecule type" value="Genomic_DNA"/>
</dbReference>
<evidence type="ECO:0000259" key="13">
    <source>
        <dbReference type="Pfam" id="PF09248"/>
    </source>
</evidence>
<dbReference type="Proteomes" id="UP000275078">
    <property type="component" value="Unassembled WGS sequence"/>
</dbReference>
<feature type="active site" description="Schiff-base intermediate with substrate; via topaquinone" evidence="7">
    <location>
        <position position="492"/>
    </location>
</feature>
<evidence type="ECO:0000256" key="3">
    <source>
        <dbReference type="ARBA" id="ARBA00022723"/>
    </source>
</evidence>